<keyword evidence="3" id="KW-0812">Transmembrane</keyword>
<reference evidence="4 5" key="1">
    <citation type="submission" date="2016-06" db="EMBL/GenBank/DDBJ databases">
        <title>Complete genome sequence of a saline-alkali tolerant type strain Dietzia timorensis ID05-A0528T.</title>
        <authorList>
            <person name="Wu X."/>
        </authorList>
    </citation>
    <scope>NUCLEOTIDE SEQUENCE [LARGE SCALE GENOMIC DNA]</scope>
    <source>
        <strain evidence="4 5">ID05-A0528</strain>
    </source>
</reference>
<name>A0A173LQX2_9ACTN</name>
<dbReference type="InterPro" id="IPR000944">
    <property type="entry name" value="Tscrpt_reg_Rrf2"/>
</dbReference>
<dbReference type="PANTHER" id="PTHR33221">
    <property type="entry name" value="WINGED HELIX-TURN-HELIX TRANSCRIPTIONAL REGULATOR, RRF2 FAMILY"/>
    <property type="match status" value="1"/>
</dbReference>
<dbReference type="AlphaFoldDB" id="A0A173LQX2"/>
<dbReference type="InterPro" id="IPR036390">
    <property type="entry name" value="WH_DNA-bd_sf"/>
</dbReference>
<keyword evidence="1" id="KW-0238">DNA-binding</keyword>
<dbReference type="PROSITE" id="PS51197">
    <property type="entry name" value="HTH_RRF2_2"/>
    <property type="match status" value="1"/>
</dbReference>
<keyword evidence="3" id="KW-1133">Transmembrane helix</keyword>
<sequence length="162" mass="16920">MFNRRSGSVSFEIVQLTTTSLLALRALVLLARFRRSGQRATAASLAVELGTSSSQVAKVLSTFVDEGLIDAHRGRGGGLEISEAGLSTTADTVMTLAEGERPHEGQTGNPDALMIGRLPEALEAARKAYLDALSGYTLADLAATPPGDLGLRGVPTIGSQLR</sequence>
<dbReference type="SUPFAM" id="SSF46785">
    <property type="entry name" value="Winged helix' DNA-binding domain"/>
    <property type="match status" value="1"/>
</dbReference>
<dbReference type="KEGG" id="dtm:BJL86_3098"/>
<dbReference type="Gene3D" id="1.10.10.10">
    <property type="entry name" value="Winged helix-like DNA-binding domain superfamily/Winged helix DNA-binding domain"/>
    <property type="match status" value="1"/>
</dbReference>
<dbReference type="OrthoDB" id="9795923at2"/>
<feature type="transmembrane region" description="Helical" evidence="3">
    <location>
        <begin position="13"/>
        <end position="31"/>
    </location>
</feature>
<gene>
    <name evidence="4" type="ORF">BJL86_3098</name>
</gene>
<dbReference type="GO" id="GO:0003677">
    <property type="term" value="F:DNA binding"/>
    <property type="evidence" value="ECO:0007669"/>
    <property type="project" value="UniProtKB-KW"/>
</dbReference>
<dbReference type="PANTHER" id="PTHR33221:SF4">
    <property type="entry name" value="HTH-TYPE TRANSCRIPTIONAL REPRESSOR NSRR"/>
    <property type="match status" value="1"/>
</dbReference>
<dbReference type="STRING" id="499555.BJL86_3098"/>
<protein>
    <submittedName>
        <fullName evidence="4">HTH-type transcriptional repressor NsrR</fullName>
    </submittedName>
</protein>
<organism evidence="4 5">
    <name type="scientific">Dietzia timorensis</name>
    <dbReference type="NCBI Taxonomy" id="499555"/>
    <lineage>
        <taxon>Bacteria</taxon>
        <taxon>Bacillati</taxon>
        <taxon>Actinomycetota</taxon>
        <taxon>Actinomycetes</taxon>
        <taxon>Mycobacteriales</taxon>
        <taxon>Dietziaceae</taxon>
        <taxon>Dietzia</taxon>
    </lineage>
</organism>
<dbReference type="InterPro" id="IPR036388">
    <property type="entry name" value="WH-like_DNA-bd_sf"/>
</dbReference>
<proteinExistence type="predicted"/>
<dbReference type="EMBL" id="CP015961">
    <property type="protein sequence ID" value="ANI93857.1"/>
    <property type="molecule type" value="Genomic_DNA"/>
</dbReference>
<evidence type="ECO:0000256" key="1">
    <source>
        <dbReference type="ARBA" id="ARBA00023125"/>
    </source>
</evidence>
<comment type="cofactor">
    <cofactor evidence="2">
        <name>[2Fe-2S] cluster</name>
        <dbReference type="ChEBI" id="CHEBI:190135"/>
    </cofactor>
</comment>
<evidence type="ECO:0000313" key="4">
    <source>
        <dbReference type="EMBL" id="ANI93857.1"/>
    </source>
</evidence>
<evidence type="ECO:0000256" key="2">
    <source>
        <dbReference type="ARBA" id="ARBA00034078"/>
    </source>
</evidence>
<dbReference type="GO" id="GO:0005829">
    <property type="term" value="C:cytosol"/>
    <property type="evidence" value="ECO:0007669"/>
    <property type="project" value="TreeGrafter"/>
</dbReference>
<keyword evidence="3" id="KW-0472">Membrane</keyword>
<dbReference type="GO" id="GO:0003700">
    <property type="term" value="F:DNA-binding transcription factor activity"/>
    <property type="evidence" value="ECO:0007669"/>
    <property type="project" value="TreeGrafter"/>
</dbReference>
<keyword evidence="5" id="KW-1185">Reference proteome</keyword>
<dbReference type="Proteomes" id="UP000186104">
    <property type="component" value="Chromosome"/>
</dbReference>
<accession>A0A173LQX2</accession>
<evidence type="ECO:0000313" key="5">
    <source>
        <dbReference type="Proteomes" id="UP000186104"/>
    </source>
</evidence>
<evidence type="ECO:0000256" key="3">
    <source>
        <dbReference type="SAM" id="Phobius"/>
    </source>
</evidence>
<dbReference type="Pfam" id="PF02082">
    <property type="entry name" value="Rrf2"/>
    <property type="match status" value="1"/>
</dbReference>